<dbReference type="SUPFAM" id="SSF48008">
    <property type="entry name" value="GntR ligand-binding domain-like"/>
    <property type="match status" value="1"/>
</dbReference>
<keyword evidence="1" id="KW-0805">Transcription regulation</keyword>
<dbReference type="GO" id="GO:0003700">
    <property type="term" value="F:DNA-binding transcription factor activity"/>
    <property type="evidence" value="ECO:0007669"/>
    <property type="project" value="InterPro"/>
</dbReference>
<dbReference type="PANTHER" id="PTHR43537:SF24">
    <property type="entry name" value="GLUCONATE OPERON TRANSCRIPTIONAL REPRESSOR"/>
    <property type="match status" value="1"/>
</dbReference>
<dbReference type="Gene3D" id="1.10.10.10">
    <property type="entry name" value="Winged helix-like DNA-binding domain superfamily/Winged helix DNA-binding domain"/>
    <property type="match status" value="1"/>
</dbReference>
<evidence type="ECO:0000259" key="4">
    <source>
        <dbReference type="PROSITE" id="PS50949"/>
    </source>
</evidence>
<dbReference type="AlphaFoldDB" id="A0AAU9ESC0"/>
<proteinExistence type="predicted"/>
<dbReference type="InterPro" id="IPR008920">
    <property type="entry name" value="TF_FadR/GntR_C"/>
</dbReference>
<dbReference type="GO" id="GO:0003677">
    <property type="term" value="F:DNA binding"/>
    <property type="evidence" value="ECO:0007669"/>
    <property type="project" value="UniProtKB-KW"/>
</dbReference>
<organism evidence="5 6">
    <name type="scientific">Desulfoferula mesophila</name>
    <dbReference type="NCBI Taxonomy" id="3058419"/>
    <lineage>
        <taxon>Bacteria</taxon>
        <taxon>Pseudomonadati</taxon>
        <taxon>Thermodesulfobacteriota</taxon>
        <taxon>Desulfarculia</taxon>
        <taxon>Desulfarculales</taxon>
        <taxon>Desulfarculaceae</taxon>
        <taxon>Desulfoferula</taxon>
    </lineage>
</organism>
<name>A0AAU9ESC0_9BACT</name>
<keyword evidence="3" id="KW-0804">Transcription</keyword>
<dbReference type="SMART" id="SM00345">
    <property type="entry name" value="HTH_GNTR"/>
    <property type="match status" value="1"/>
</dbReference>
<dbReference type="KEGG" id="dmp:FAK_17310"/>
<feature type="domain" description="HTH gntR-type" evidence="4">
    <location>
        <begin position="5"/>
        <end position="72"/>
    </location>
</feature>
<keyword evidence="2" id="KW-0238">DNA-binding</keyword>
<dbReference type="InterPro" id="IPR036388">
    <property type="entry name" value="WH-like_DNA-bd_sf"/>
</dbReference>
<dbReference type="Pfam" id="PF07729">
    <property type="entry name" value="FCD"/>
    <property type="match status" value="1"/>
</dbReference>
<dbReference type="Proteomes" id="UP001366166">
    <property type="component" value="Chromosome"/>
</dbReference>
<keyword evidence="6" id="KW-1185">Reference proteome</keyword>
<dbReference type="InterPro" id="IPR000524">
    <property type="entry name" value="Tscrpt_reg_HTH_GntR"/>
</dbReference>
<dbReference type="SUPFAM" id="SSF46785">
    <property type="entry name" value="Winged helix' DNA-binding domain"/>
    <property type="match status" value="1"/>
</dbReference>
<sequence length="226" mass="26498">MKSAQTLVEKAYQQIKLMLLNDELVAGQKLRYQDIAKRLEMSQTPVNLALVRLENEGLVHWEANKGYSVPELDLEEALELYELRVLLEGFLVEKAAERISDDELSELRLLLDGHRSVRGEVYCRERLWCDARIHLAIARYSGHKNGTVYLRQLFDRIYLRYRPERLSIERLSEAEHQHEELFKALAAHDVQQAKQVMTHHISIGQQRMLKGIRTQVEERSRIKLWG</sequence>
<reference evidence="6" key="1">
    <citation type="journal article" date="2023" name="Arch. Microbiol.">
        <title>Desulfoferula mesophilus gen. nov. sp. nov., a mesophilic sulfate-reducing bacterium isolated from a brackish lake sediment.</title>
        <authorList>
            <person name="Watanabe T."/>
            <person name="Yabe T."/>
            <person name="Tsuji J.M."/>
            <person name="Fukui M."/>
        </authorList>
    </citation>
    <scope>NUCLEOTIDE SEQUENCE [LARGE SCALE GENOMIC DNA]</scope>
    <source>
        <strain evidence="6">12FAK</strain>
    </source>
</reference>
<dbReference type="Gene3D" id="1.20.120.530">
    <property type="entry name" value="GntR ligand-binding domain-like"/>
    <property type="match status" value="1"/>
</dbReference>
<evidence type="ECO:0000313" key="5">
    <source>
        <dbReference type="EMBL" id="BEQ14665.1"/>
    </source>
</evidence>
<evidence type="ECO:0000256" key="2">
    <source>
        <dbReference type="ARBA" id="ARBA00023125"/>
    </source>
</evidence>
<dbReference type="Pfam" id="PF00392">
    <property type="entry name" value="GntR"/>
    <property type="match status" value="1"/>
</dbReference>
<dbReference type="SMART" id="SM00895">
    <property type="entry name" value="FCD"/>
    <property type="match status" value="1"/>
</dbReference>
<evidence type="ECO:0000256" key="3">
    <source>
        <dbReference type="ARBA" id="ARBA00023163"/>
    </source>
</evidence>
<dbReference type="RefSeq" id="WP_338606368.1">
    <property type="nucleotide sequence ID" value="NZ_AP028679.1"/>
</dbReference>
<accession>A0AAU9ESC0</accession>
<gene>
    <name evidence="5" type="ORF">FAK_17310</name>
</gene>
<dbReference type="InterPro" id="IPR011711">
    <property type="entry name" value="GntR_C"/>
</dbReference>
<dbReference type="PANTHER" id="PTHR43537">
    <property type="entry name" value="TRANSCRIPTIONAL REGULATOR, GNTR FAMILY"/>
    <property type="match status" value="1"/>
</dbReference>
<dbReference type="PROSITE" id="PS50949">
    <property type="entry name" value="HTH_GNTR"/>
    <property type="match status" value="1"/>
</dbReference>
<protein>
    <submittedName>
        <fullName evidence="5">GntR family transcriptional regulator</fullName>
    </submittedName>
</protein>
<evidence type="ECO:0000313" key="6">
    <source>
        <dbReference type="Proteomes" id="UP001366166"/>
    </source>
</evidence>
<evidence type="ECO:0000256" key="1">
    <source>
        <dbReference type="ARBA" id="ARBA00023015"/>
    </source>
</evidence>
<dbReference type="EMBL" id="AP028679">
    <property type="protein sequence ID" value="BEQ14665.1"/>
    <property type="molecule type" value="Genomic_DNA"/>
</dbReference>
<dbReference type="InterPro" id="IPR036390">
    <property type="entry name" value="WH_DNA-bd_sf"/>
</dbReference>